<organism evidence="2 3">
    <name type="scientific">Stenomitos frigidus ULC18</name>
    <dbReference type="NCBI Taxonomy" id="2107698"/>
    <lineage>
        <taxon>Bacteria</taxon>
        <taxon>Bacillati</taxon>
        <taxon>Cyanobacteriota</taxon>
        <taxon>Cyanophyceae</taxon>
        <taxon>Leptolyngbyales</taxon>
        <taxon>Leptolyngbyaceae</taxon>
        <taxon>Stenomitos</taxon>
    </lineage>
</organism>
<dbReference type="Pfam" id="PF00717">
    <property type="entry name" value="Peptidase_S24"/>
    <property type="match status" value="1"/>
</dbReference>
<dbReference type="PANTHER" id="PTHR33516">
    <property type="entry name" value="LEXA REPRESSOR"/>
    <property type="match status" value="1"/>
</dbReference>
<dbReference type="AlphaFoldDB" id="A0A2T1EH30"/>
<dbReference type="SUPFAM" id="SSF51306">
    <property type="entry name" value="LexA/Signal peptidase"/>
    <property type="match status" value="1"/>
</dbReference>
<dbReference type="Proteomes" id="UP000239576">
    <property type="component" value="Unassembled WGS sequence"/>
</dbReference>
<dbReference type="PANTHER" id="PTHR33516:SF2">
    <property type="entry name" value="LEXA REPRESSOR-RELATED"/>
    <property type="match status" value="1"/>
</dbReference>
<evidence type="ECO:0000313" key="2">
    <source>
        <dbReference type="EMBL" id="PSB32067.1"/>
    </source>
</evidence>
<dbReference type="EMBL" id="PVWK01000030">
    <property type="protein sequence ID" value="PSB32067.1"/>
    <property type="molecule type" value="Genomic_DNA"/>
</dbReference>
<dbReference type="CDD" id="cd06529">
    <property type="entry name" value="S24_LexA-like"/>
    <property type="match status" value="1"/>
</dbReference>
<gene>
    <name evidence="2" type="ORF">C7B82_06235</name>
</gene>
<name>A0A2T1EH30_9CYAN</name>
<dbReference type="InterPro" id="IPR015927">
    <property type="entry name" value="Peptidase_S24_S26A/B/C"/>
</dbReference>
<accession>A0A2T1EH30</accession>
<evidence type="ECO:0000313" key="3">
    <source>
        <dbReference type="Proteomes" id="UP000239576"/>
    </source>
</evidence>
<reference evidence="2 3" key="2">
    <citation type="submission" date="2018-03" db="EMBL/GenBank/DDBJ databases">
        <title>The ancient ancestry and fast evolution of plastids.</title>
        <authorList>
            <person name="Moore K.R."/>
            <person name="Magnabosco C."/>
            <person name="Momper L."/>
            <person name="Gold D.A."/>
            <person name="Bosak T."/>
            <person name="Fournier G.P."/>
        </authorList>
    </citation>
    <scope>NUCLEOTIDE SEQUENCE [LARGE SCALE GENOMIC DNA]</scope>
    <source>
        <strain evidence="2 3">ULC18</strain>
    </source>
</reference>
<sequence>MSFPAPTDYTYEQSLDLNTFIKNAPVTFFFRVAGEAMAAGCIHDGDLLIVDRSLDALSGKLVVAAVEGDLVIHRLCLDQGRLQLQPLTQSHPYKGDFDIWGVVTTIIHNV</sequence>
<dbReference type="OrthoDB" id="9802364at2"/>
<dbReference type="InterPro" id="IPR050077">
    <property type="entry name" value="LexA_repressor"/>
</dbReference>
<dbReference type="Gene3D" id="2.10.109.10">
    <property type="entry name" value="Umud Fragment, subunit A"/>
    <property type="match status" value="1"/>
</dbReference>
<feature type="domain" description="Peptidase S24/S26A/S26B/S26C" evidence="1">
    <location>
        <begin position="8"/>
        <end position="92"/>
    </location>
</feature>
<comment type="caution">
    <text evidence="2">The sequence shown here is derived from an EMBL/GenBank/DDBJ whole genome shotgun (WGS) entry which is preliminary data.</text>
</comment>
<keyword evidence="3" id="KW-1185">Reference proteome</keyword>
<reference evidence="3" key="1">
    <citation type="submission" date="2018-02" db="EMBL/GenBank/DDBJ databases">
        <authorList>
            <person name="Moore K."/>
            <person name="Momper L."/>
        </authorList>
    </citation>
    <scope>NUCLEOTIDE SEQUENCE [LARGE SCALE GENOMIC DNA]</scope>
    <source>
        <strain evidence="3">ULC18</strain>
    </source>
</reference>
<evidence type="ECO:0000259" key="1">
    <source>
        <dbReference type="Pfam" id="PF00717"/>
    </source>
</evidence>
<proteinExistence type="predicted"/>
<dbReference type="InterPro" id="IPR039418">
    <property type="entry name" value="LexA-like"/>
</dbReference>
<dbReference type="InterPro" id="IPR036286">
    <property type="entry name" value="LexA/Signal_pep-like_sf"/>
</dbReference>
<protein>
    <submittedName>
        <fullName evidence="2">Peptidase S24</fullName>
    </submittedName>
</protein>